<comment type="pathway">
    <text evidence="1 10">Carbohydrate biosynthesis; gluconeogenesis.</text>
</comment>
<feature type="binding site" evidence="10">
    <location>
        <position position="123"/>
    </location>
    <ligand>
        <name>substrate</name>
    </ligand>
</feature>
<evidence type="ECO:0000256" key="9">
    <source>
        <dbReference type="ARBA" id="ARBA00047371"/>
    </source>
</evidence>
<feature type="binding site" evidence="10">
    <location>
        <position position="259"/>
    </location>
    <ligand>
        <name>substrate</name>
    </ligand>
</feature>
<feature type="binding site" evidence="10">
    <location>
        <position position="265"/>
    </location>
    <ligand>
        <name>Mn(2+)</name>
        <dbReference type="ChEBI" id="CHEBI:29035"/>
    </ligand>
</feature>
<protein>
    <recommendedName>
        <fullName evidence="3 10">Phosphoenolpyruvate carboxykinase (ATP)</fullName>
        <shortName evidence="10">PCK</shortName>
        <shortName evidence="10">PEP carboxykinase</shortName>
        <shortName evidence="10">PEPCK</shortName>
        <ecNumber evidence="3 10">4.1.1.49</ecNumber>
    </recommendedName>
</protein>
<evidence type="ECO:0000256" key="3">
    <source>
        <dbReference type="ARBA" id="ARBA00012363"/>
    </source>
</evidence>
<evidence type="ECO:0000256" key="11">
    <source>
        <dbReference type="SAM" id="MobiDB-lite"/>
    </source>
</evidence>
<dbReference type="HAMAP" id="MF_00453">
    <property type="entry name" value="PEPCK_ATP"/>
    <property type="match status" value="1"/>
</dbReference>
<evidence type="ECO:0000256" key="6">
    <source>
        <dbReference type="ARBA" id="ARBA00022793"/>
    </source>
</evidence>
<keyword evidence="10" id="KW-0479">Metal-binding</keyword>
<dbReference type="InterPro" id="IPR001272">
    <property type="entry name" value="PEP_carboxykinase_ATP"/>
</dbReference>
<evidence type="ECO:0000313" key="12">
    <source>
        <dbReference type="EMBL" id="KEQ55592.1"/>
    </source>
</evidence>
<dbReference type="eggNOG" id="COG1866">
    <property type="taxonomic scope" value="Bacteria"/>
</dbReference>
<dbReference type="Gene3D" id="2.170.8.10">
    <property type="entry name" value="Phosphoenolpyruvate Carboxykinase, domain 2"/>
    <property type="match status" value="1"/>
</dbReference>
<evidence type="ECO:0000256" key="1">
    <source>
        <dbReference type="ARBA" id="ARBA00004742"/>
    </source>
</evidence>
<keyword evidence="6 10" id="KW-0210">Decarboxylase</keyword>
<dbReference type="PANTHER" id="PTHR30031">
    <property type="entry name" value="PHOSPHOENOLPYRUVATE CARBOXYKINASE ATP"/>
    <property type="match status" value="1"/>
</dbReference>
<feature type="binding site" evidence="10">
    <location>
        <position position="349"/>
    </location>
    <ligand>
        <name>ATP</name>
        <dbReference type="ChEBI" id="CHEBI:30616"/>
    </ligand>
</feature>
<evidence type="ECO:0000256" key="8">
    <source>
        <dbReference type="ARBA" id="ARBA00023239"/>
    </source>
</evidence>
<dbReference type="NCBIfam" id="NF006822">
    <property type="entry name" value="PRK09344.1-4"/>
    <property type="match status" value="1"/>
</dbReference>
<feature type="region of interest" description="Disordered" evidence="11">
    <location>
        <begin position="1"/>
        <end position="48"/>
    </location>
</feature>
<feature type="binding site" evidence="10">
    <location>
        <position position="284"/>
    </location>
    <ligand>
        <name>ATP</name>
        <dbReference type="ChEBI" id="CHEBI:30616"/>
    </ligand>
</feature>
<dbReference type="NCBIfam" id="NF006821">
    <property type="entry name" value="PRK09344.1-3"/>
    <property type="match status" value="1"/>
</dbReference>
<keyword evidence="12" id="KW-0670">Pyruvate</keyword>
<dbReference type="EC" id="4.1.1.49" evidence="3 10"/>
<name>A0A081RK69_SPHCR</name>
<dbReference type="GO" id="GO:0016301">
    <property type="term" value="F:kinase activity"/>
    <property type="evidence" value="ECO:0007669"/>
    <property type="project" value="UniProtKB-KW"/>
</dbReference>
<dbReference type="Gene3D" id="3.40.449.10">
    <property type="entry name" value="Phosphoenolpyruvate Carboxykinase, domain 1"/>
    <property type="match status" value="1"/>
</dbReference>
<feature type="binding site" evidence="10">
    <location>
        <position position="265"/>
    </location>
    <ligand>
        <name>substrate</name>
    </ligand>
</feature>
<keyword evidence="10" id="KW-0464">Manganese</keyword>
<dbReference type="UniPathway" id="UPA00138"/>
<dbReference type="GO" id="GO:0046872">
    <property type="term" value="F:metal ion binding"/>
    <property type="evidence" value="ECO:0007669"/>
    <property type="project" value="UniProtKB-KW"/>
</dbReference>
<dbReference type="NCBIfam" id="NF006820">
    <property type="entry name" value="PRK09344.1-2"/>
    <property type="match status" value="1"/>
</dbReference>
<feature type="compositionally biased region" description="Low complexity" evidence="11">
    <location>
        <begin position="15"/>
        <end position="31"/>
    </location>
</feature>
<dbReference type="GO" id="GO:0006094">
    <property type="term" value="P:gluconeogenesis"/>
    <property type="evidence" value="ECO:0007669"/>
    <property type="project" value="UniProtKB-UniRule"/>
</dbReference>
<keyword evidence="4 10" id="KW-0312">Gluconeogenesis</keyword>
<organism evidence="12 13">
    <name type="scientific">Sphingobium chlorophenolicum</name>
    <dbReference type="NCBI Taxonomy" id="46429"/>
    <lineage>
        <taxon>Bacteria</taxon>
        <taxon>Pseudomonadati</taxon>
        <taxon>Pseudomonadota</taxon>
        <taxon>Alphaproteobacteria</taxon>
        <taxon>Sphingomonadales</taxon>
        <taxon>Sphingomonadaceae</taxon>
        <taxon>Sphingobium</taxon>
    </lineage>
</organism>
<evidence type="ECO:0000313" key="13">
    <source>
        <dbReference type="Proteomes" id="UP000028411"/>
    </source>
</evidence>
<comment type="cofactor">
    <cofactor evidence="10">
        <name>Mn(2+)</name>
        <dbReference type="ChEBI" id="CHEBI:29035"/>
    </cofactor>
    <text evidence="10">Binds 1 Mn(2+) ion per subunit.</text>
</comment>
<keyword evidence="12" id="KW-0418">Kinase</keyword>
<feature type="compositionally biased region" description="Basic residues" evidence="11">
    <location>
        <begin position="1"/>
        <end position="12"/>
    </location>
</feature>
<feature type="binding site" evidence="10">
    <location>
        <position position="265"/>
    </location>
    <ligand>
        <name>ATP</name>
        <dbReference type="ChEBI" id="CHEBI:30616"/>
    </ligand>
</feature>
<keyword evidence="10" id="KW-0963">Cytoplasm</keyword>
<feature type="binding site" evidence="10">
    <location>
        <position position="387"/>
    </location>
    <ligand>
        <name>substrate</name>
    </ligand>
</feature>
<comment type="function">
    <text evidence="10">Involved in the gluconeogenesis. Catalyzes the conversion of oxaloacetate (OAA) to phosphoenolpyruvate (PEP) through direct phosphoryl transfer between the nucleoside triphosphate and OAA.</text>
</comment>
<feature type="binding site" evidence="10">
    <location>
        <position position="387"/>
    </location>
    <ligand>
        <name>ATP</name>
        <dbReference type="ChEBI" id="CHEBI:30616"/>
    </ligand>
</feature>
<dbReference type="SUPFAM" id="SSF53795">
    <property type="entry name" value="PEP carboxykinase-like"/>
    <property type="match status" value="1"/>
</dbReference>
<dbReference type="Pfam" id="PF01293">
    <property type="entry name" value="PEPCK_ATP"/>
    <property type="match status" value="1"/>
</dbReference>
<gene>
    <name evidence="12" type="primary">pckA_1</name>
    <name evidence="10" type="synonym">pckA</name>
    <name evidence="12" type="ORF">BV95_00231</name>
</gene>
<dbReference type="SUPFAM" id="SSF68923">
    <property type="entry name" value="PEP carboxykinase N-terminal domain"/>
    <property type="match status" value="1"/>
</dbReference>
<dbReference type="GO" id="GO:0005829">
    <property type="term" value="C:cytosol"/>
    <property type="evidence" value="ECO:0007669"/>
    <property type="project" value="TreeGrafter"/>
</dbReference>
<feature type="binding site" evidence="10">
    <location>
        <position position="512"/>
    </location>
    <ligand>
        <name>ATP</name>
        <dbReference type="ChEBI" id="CHEBI:30616"/>
    </ligand>
</feature>
<evidence type="ECO:0000256" key="10">
    <source>
        <dbReference type="HAMAP-Rule" id="MF_00453"/>
    </source>
</evidence>
<evidence type="ECO:0000256" key="4">
    <source>
        <dbReference type="ARBA" id="ARBA00022432"/>
    </source>
</evidence>
<dbReference type="InterPro" id="IPR008210">
    <property type="entry name" value="PEP_carboxykinase_N"/>
</dbReference>
<comment type="caution">
    <text evidence="12">The sequence shown here is derived from an EMBL/GenBank/DDBJ whole genome shotgun (WGS) entry which is preliminary data.</text>
</comment>
<dbReference type="GO" id="GO:0004612">
    <property type="term" value="F:phosphoenolpyruvate carboxykinase (ATP) activity"/>
    <property type="evidence" value="ECO:0007669"/>
    <property type="project" value="UniProtKB-UniRule"/>
</dbReference>
<feature type="binding site" evidence="10">
    <location>
        <begin position="300"/>
        <end position="308"/>
    </location>
    <ligand>
        <name>ATP</name>
        <dbReference type="ChEBI" id="CHEBI:30616"/>
    </ligand>
</feature>
<comment type="similarity">
    <text evidence="2 10">Belongs to the phosphoenolpyruvate carboxykinase (ATP) family.</text>
</comment>
<dbReference type="PIRSF" id="PIRSF006294">
    <property type="entry name" value="PEP_crbxkin"/>
    <property type="match status" value="1"/>
</dbReference>
<comment type="caution">
    <text evidence="10">Lacks conserved residue(s) required for the propagation of feature annotation.</text>
</comment>
<keyword evidence="7 10" id="KW-0067">ATP-binding</keyword>
<dbReference type="CDD" id="cd00484">
    <property type="entry name" value="PEPCK_ATP"/>
    <property type="match status" value="1"/>
</dbReference>
<dbReference type="InterPro" id="IPR013035">
    <property type="entry name" value="PEP_carboxykinase_C"/>
</dbReference>
<reference evidence="12 13" key="1">
    <citation type="submission" date="2014-02" db="EMBL/GenBank/DDBJ databases">
        <title>Whole genome sequence of Sphingobium chlorophenolicum NBRC 16172.</title>
        <authorList>
            <person name="Gan H.M."/>
            <person name="Gan H.Y."/>
            <person name="Chew T.H."/>
            <person name="Savka M.A."/>
        </authorList>
    </citation>
    <scope>NUCLEOTIDE SEQUENCE [LARGE SCALE GENOMIC DNA]</scope>
    <source>
        <strain evidence="12 13">NBRC 16172</strain>
    </source>
</reference>
<dbReference type="GO" id="GO:0005524">
    <property type="term" value="F:ATP binding"/>
    <property type="evidence" value="ECO:0007669"/>
    <property type="project" value="UniProtKB-UniRule"/>
</dbReference>
<dbReference type="EMBL" id="JFHR01000001">
    <property type="protein sequence ID" value="KEQ55592.1"/>
    <property type="molecule type" value="Genomic_DNA"/>
</dbReference>
<dbReference type="Gene3D" id="3.90.228.20">
    <property type="match status" value="1"/>
</dbReference>
<evidence type="ECO:0000256" key="7">
    <source>
        <dbReference type="ARBA" id="ARBA00022840"/>
    </source>
</evidence>
<accession>A0A081RK69</accession>
<evidence type="ECO:0000256" key="2">
    <source>
        <dbReference type="ARBA" id="ARBA00006052"/>
    </source>
</evidence>
<feature type="binding site" evidence="10">
    <location>
        <position position="284"/>
    </location>
    <ligand>
        <name>Mn(2+)</name>
        <dbReference type="ChEBI" id="CHEBI:29035"/>
    </ligand>
</feature>
<evidence type="ECO:0000256" key="5">
    <source>
        <dbReference type="ARBA" id="ARBA00022741"/>
    </source>
</evidence>
<feature type="binding site" evidence="10">
    <location>
        <position position="321"/>
    </location>
    <ligand>
        <name>Mn(2+)</name>
        <dbReference type="ChEBI" id="CHEBI:29035"/>
    </ligand>
</feature>
<keyword evidence="12" id="KW-0808">Transferase</keyword>
<dbReference type="PATRIC" id="fig|46429.4.peg.231"/>
<sequence>MIVEKKHRRKGAGRQAPPSDAPAAASPVSQPDRLRRPKLRLKLPVGTGSGDARSACFLPTRSERPHSKITQIPAALDITVKSGGTLHENLDTPELVEIALRRGEGRLSEHGAFVVETGKHTGRSAQDKFIVRDEVTRDDVWWGASNKPMSEEAFANLREDFLKHLAALDDVFVQDLFGGSQPEFRVGVRVVTELAWHSHFVRTMLVRPTADELTHFTADYTIIDLPGFRADPERHGCRSETIIAIDFTHRLILIGGTGYAGEMKKAVFSVLNYVLPQKGVMPMHCSANIGPDGDTAIFFGLSGTGKTTLSADVSRTLIGDDEHGWSDSAVFNFEGGCYAKMIRLSAEAEPEIHATTRRFGTILENVVMDPETRALDLDDASLAENSRGAYPIHFIPNASAENMGPVPKNIIMLTADAFGVLPPIAKLTPEQAMYHFLSGYTAKVAGTELGVTEPEATFSTCFGAPFMPRHPSVYGNLLRKRIAAGNVDCWLVNTGWTGGQYGTGSRMPIKVTRALLNAALSGTLEGAQFRTDPNFGFVVPVAVEGVDSSILDPRSTWADGAAYDGTARSLVDRFKRNFTQFVAHVDESIRAAAPPGWFDA</sequence>
<proteinExistence type="inferred from homology"/>
<comment type="subcellular location">
    <subcellularLocation>
        <location evidence="10">Cytoplasm</location>
    </subcellularLocation>
</comment>
<dbReference type="AlphaFoldDB" id="A0A081RK69"/>
<keyword evidence="5 10" id="KW-0547">Nucleotide-binding</keyword>
<keyword evidence="8 10" id="KW-0456">Lyase</keyword>
<dbReference type="Proteomes" id="UP000028411">
    <property type="component" value="Unassembled WGS sequence"/>
</dbReference>
<comment type="catalytic activity">
    <reaction evidence="9 10">
        <text>oxaloacetate + ATP = phosphoenolpyruvate + ADP + CO2</text>
        <dbReference type="Rhea" id="RHEA:18617"/>
        <dbReference type="ChEBI" id="CHEBI:16452"/>
        <dbReference type="ChEBI" id="CHEBI:16526"/>
        <dbReference type="ChEBI" id="CHEBI:30616"/>
        <dbReference type="ChEBI" id="CHEBI:58702"/>
        <dbReference type="ChEBI" id="CHEBI:456216"/>
        <dbReference type="EC" id="4.1.1.49"/>
    </reaction>
</comment>
<dbReference type="PANTHER" id="PTHR30031:SF0">
    <property type="entry name" value="PHOSPHOENOLPYRUVATE CARBOXYKINASE (ATP)"/>
    <property type="match status" value="1"/>
</dbReference>
<dbReference type="NCBIfam" id="TIGR00224">
    <property type="entry name" value="pckA"/>
    <property type="match status" value="1"/>
</dbReference>